<comment type="caution">
    <text evidence="2">The sequence shown here is derived from an EMBL/GenBank/DDBJ whole genome shotgun (WGS) entry which is preliminary data.</text>
</comment>
<organism evidence="2 3">
    <name type="scientific">Streptomyces boluensis</name>
    <dbReference type="NCBI Taxonomy" id="1775135"/>
    <lineage>
        <taxon>Bacteria</taxon>
        <taxon>Bacillati</taxon>
        <taxon>Actinomycetota</taxon>
        <taxon>Actinomycetes</taxon>
        <taxon>Kitasatosporales</taxon>
        <taxon>Streptomycetaceae</taxon>
        <taxon>Streptomyces</taxon>
    </lineage>
</organism>
<dbReference type="Gene3D" id="3.10.180.10">
    <property type="entry name" value="2,3-Dihydroxybiphenyl 1,2-Dioxygenase, domain 1"/>
    <property type="match status" value="2"/>
</dbReference>
<dbReference type="EMBL" id="JAAAHS010000602">
    <property type="protein sequence ID" value="NBE56815.1"/>
    <property type="molecule type" value="Genomic_DNA"/>
</dbReference>
<dbReference type="AlphaFoldDB" id="A0A964XPQ0"/>
<feature type="domain" description="VOC" evidence="1">
    <location>
        <begin position="8"/>
        <end position="123"/>
    </location>
</feature>
<gene>
    <name evidence="2" type="ORF">GUY60_36450</name>
</gene>
<feature type="domain" description="VOC" evidence="1">
    <location>
        <begin position="137"/>
        <end position="252"/>
    </location>
</feature>
<dbReference type="InterPro" id="IPR037523">
    <property type="entry name" value="VOC_core"/>
</dbReference>
<accession>A0A964XPQ0</accession>
<name>A0A964XPQ0_9ACTN</name>
<dbReference type="RefSeq" id="WP_161705790.1">
    <property type="nucleotide sequence ID" value="NZ_JAAAHS010000602.1"/>
</dbReference>
<evidence type="ECO:0000313" key="2">
    <source>
        <dbReference type="EMBL" id="NBE56815.1"/>
    </source>
</evidence>
<dbReference type="PANTHER" id="PTHR33993">
    <property type="entry name" value="GLYOXALASE-RELATED"/>
    <property type="match status" value="1"/>
</dbReference>
<dbReference type="InterPro" id="IPR004360">
    <property type="entry name" value="Glyas_Fos-R_dOase_dom"/>
</dbReference>
<dbReference type="InterPro" id="IPR052164">
    <property type="entry name" value="Anthracycline_SecMetBiosynth"/>
</dbReference>
<keyword evidence="3" id="KW-1185">Reference proteome</keyword>
<dbReference type="PROSITE" id="PS51819">
    <property type="entry name" value="VOC"/>
    <property type="match status" value="2"/>
</dbReference>
<dbReference type="PANTHER" id="PTHR33993:SF10">
    <property type="entry name" value="CONSERVED PROTEIN"/>
    <property type="match status" value="1"/>
</dbReference>
<dbReference type="Pfam" id="PF00903">
    <property type="entry name" value="Glyoxalase"/>
    <property type="match status" value="2"/>
</dbReference>
<dbReference type="OrthoDB" id="9793039at2"/>
<evidence type="ECO:0000259" key="1">
    <source>
        <dbReference type="PROSITE" id="PS51819"/>
    </source>
</evidence>
<reference evidence="2" key="1">
    <citation type="submission" date="2020-01" db="EMBL/GenBank/DDBJ databases">
        <title>Whole-genome analyses of novel actinobacteria.</title>
        <authorList>
            <person name="Sahin N."/>
        </authorList>
    </citation>
    <scope>NUCLEOTIDE SEQUENCE</scope>
    <source>
        <strain evidence="2">YC537</strain>
    </source>
</reference>
<dbReference type="Proteomes" id="UP000598297">
    <property type="component" value="Unassembled WGS sequence"/>
</dbReference>
<sequence length="268" mass="28868">MTAFPDGAPCWLDCMFPDVGAAQEFYGELLGWTFGEGSPEFGGYTQAYSDGKAVAAVVPAMPEMADQPVAWNFYFASSDVAATAERIREHGGTLMMDPMPVGDFGSMVSAREPSGVSFSVWQPGSHPGFGKTGEPGSFCWAEVHTREAEKADAFFPAVFPFEVRRMVDDKVDFHLWDIDGAPALGRFKMGPEVPGEVPPFINVYFGVEDCDAALDTVRRLGGQVFFGPMTTPFGRWATVGDPQGAAFSVIDVHTTEGDVPELVPESAP</sequence>
<proteinExistence type="predicted"/>
<evidence type="ECO:0000313" key="3">
    <source>
        <dbReference type="Proteomes" id="UP000598297"/>
    </source>
</evidence>
<dbReference type="InterPro" id="IPR029068">
    <property type="entry name" value="Glyas_Bleomycin-R_OHBP_Dase"/>
</dbReference>
<protein>
    <submittedName>
        <fullName evidence="2">VOC family protein</fullName>
    </submittedName>
</protein>
<dbReference type="CDD" id="cd07247">
    <property type="entry name" value="SgaA_N_like"/>
    <property type="match status" value="2"/>
</dbReference>
<dbReference type="SUPFAM" id="SSF54593">
    <property type="entry name" value="Glyoxalase/Bleomycin resistance protein/Dihydroxybiphenyl dioxygenase"/>
    <property type="match status" value="2"/>
</dbReference>